<dbReference type="Proteomes" id="UP000501945">
    <property type="component" value="Plasmid pLraf_19_5_1"/>
</dbReference>
<keyword evidence="3" id="KW-0614">Plasmid</keyword>
<accession>A0A6H0UJU7</accession>
<dbReference type="Pfam" id="PF04203">
    <property type="entry name" value="Sortase"/>
    <property type="match status" value="1"/>
</dbReference>
<proteinExistence type="predicted"/>
<feature type="active site" description="Proton donor/acceptor" evidence="2">
    <location>
        <position position="106"/>
    </location>
</feature>
<keyword evidence="1" id="KW-0378">Hydrolase</keyword>
<reference evidence="3 4" key="1">
    <citation type="submission" date="2019-12" db="EMBL/GenBank/DDBJ databases">
        <title>Whole genome sequences of Lactococcus raffinolactis strains isolated from sewage.</title>
        <authorList>
            <person name="Ybazeta G."/>
            <person name="Ross M."/>
            <person name="Brabant-Kirwan D."/>
            <person name="Saleh M."/>
            <person name="Dillon J.A."/>
            <person name="Splinter K."/>
            <person name="Nokhbeh R."/>
        </authorList>
    </citation>
    <scope>NUCLEOTIDE SEQUENCE [LARGE SCALE GENOMIC DNA]</scope>
    <source>
        <strain evidence="3 4">Lr_19_5</strain>
        <plasmid evidence="4">plraf_19_5_1</plasmid>
    </source>
</reference>
<dbReference type="InterPro" id="IPR005754">
    <property type="entry name" value="Sortase"/>
</dbReference>
<dbReference type="InterPro" id="IPR009835">
    <property type="entry name" value="SrtB"/>
</dbReference>
<gene>
    <name evidence="3" type="ORF">GU336_12770</name>
</gene>
<geneLocation type="plasmid" evidence="4">
    <name>plraf_19_5_1</name>
</geneLocation>
<dbReference type="SUPFAM" id="SSF63817">
    <property type="entry name" value="Sortase"/>
    <property type="match status" value="1"/>
</dbReference>
<name>A0A6H0UJU7_9LACT</name>
<evidence type="ECO:0000313" key="4">
    <source>
        <dbReference type="Proteomes" id="UP000501945"/>
    </source>
</evidence>
<dbReference type="AlphaFoldDB" id="A0A6H0UJU7"/>
<feature type="active site" description="Acyl-thioester intermediate" evidence="2">
    <location>
        <position position="203"/>
    </location>
</feature>
<dbReference type="CDD" id="cd05826">
    <property type="entry name" value="Sortase_B"/>
    <property type="match status" value="1"/>
</dbReference>
<dbReference type="GO" id="GO:0016787">
    <property type="term" value="F:hydrolase activity"/>
    <property type="evidence" value="ECO:0007669"/>
    <property type="project" value="UniProtKB-KW"/>
</dbReference>
<dbReference type="EMBL" id="CP047617">
    <property type="protein sequence ID" value="QIW55053.1"/>
    <property type="molecule type" value="Genomic_DNA"/>
</dbReference>
<protein>
    <submittedName>
        <fullName evidence="3">Sortase</fullName>
    </submittedName>
</protein>
<dbReference type="Gene3D" id="2.40.260.10">
    <property type="entry name" value="Sortase"/>
    <property type="match status" value="1"/>
</dbReference>
<dbReference type="InterPro" id="IPR023365">
    <property type="entry name" value="Sortase_dom-sf"/>
</dbReference>
<dbReference type="RefSeq" id="WP_167839281.1">
    <property type="nucleotide sequence ID" value="NZ_CP047617.1"/>
</dbReference>
<organism evidence="3 4">
    <name type="scientific">Pseudolactococcus raffinolactis</name>
    <dbReference type="NCBI Taxonomy" id="1366"/>
    <lineage>
        <taxon>Bacteria</taxon>
        <taxon>Bacillati</taxon>
        <taxon>Bacillota</taxon>
        <taxon>Bacilli</taxon>
        <taxon>Lactobacillales</taxon>
        <taxon>Streptococcaceae</taxon>
        <taxon>Pseudolactococcus</taxon>
    </lineage>
</organism>
<sequence length="225" mass="26133">MKKISYFILFLIILSLLWFKTGNLFTDKLKLLVSDKSLVVHSNSDVYAHLKVKGTNIDYPLAQHPSDDAYYLSHDVNHAETIYGAIFTEKVNKKDFKDLVTIIYGHSTLDGSMFGSLEWFEDVSFFNKNKEIEVTIKNEKIRYEIFSSYSFSSDHLFHTYGLGEKSSVLDYFKKIKQFSKDLKGNYRDVDFNTSDRLLILSTCDTKDNGRRFVVHAKEKRRSSVN</sequence>
<evidence type="ECO:0000256" key="1">
    <source>
        <dbReference type="ARBA" id="ARBA00022801"/>
    </source>
</evidence>
<evidence type="ECO:0000256" key="2">
    <source>
        <dbReference type="PIRSR" id="PIRSR605754-1"/>
    </source>
</evidence>
<evidence type="ECO:0000313" key="3">
    <source>
        <dbReference type="EMBL" id="QIW55053.1"/>
    </source>
</evidence>